<dbReference type="AlphaFoldDB" id="A0A9Q3I889"/>
<name>A0A9Q3I889_9BASI</name>
<dbReference type="Proteomes" id="UP000765509">
    <property type="component" value="Unassembled WGS sequence"/>
</dbReference>
<dbReference type="EMBL" id="AVOT02036227">
    <property type="protein sequence ID" value="MBW0530697.1"/>
    <property type="molecule type" value="Genomic_DNA"/>
</dbReference>
<evidence type="ECO:0000313" key="3">
    <source>
        <dbReference type="Proteomes" id="UP000765509"/>
    </source>
</evidence>
<reference evidence="2" key="1">
    <citation type="submission" date="2021-03" db="EMBL/GenBank/DDBJ databases">
        <title>Draft genome sequence of rust myrtle Austropuccinia psidii MF-1, a brazilian biotype.</title>
        <authorList>
            <person name="Quecine M.C."/>
            <person name="Pachon D.M.R."/>
            <person name="Bonatelli M.L."/>
            <person name="Correr F.H."/>
            <person name="Franceschini L.M."/>
            <person name="Leite T.F."/>
            <person name="Margarido G.R.A."/>
            <person name="Almeida C.A."/>
            <person name="Ferrarezi J.A."/>
            <person name="Labate C.A."/>
        </authorList>
    </citation>
    <scope>NUCLEOTIDE SEQUENCE</scope>
    <source>
        <strain evidence="2">MF-1</strain>
    </source>
</reference>
<sequence>MLDRRTGNVKITHHGRFVPNTFPKQINPEADRITDLPRLTSDLEPQIMNDDPITIDTVSPKDNLSKSPTVGTPFVVG</sequence>
<organism evidence="2 3">
    <name type="scientific">Austropuccinia psidii MF-1</name>
    <dbReference type="NCBI Taxonomy" id="1389203"/>
    <lineage>
        <taxon>Eukaryota</taxon>
        <taxon>Fungi</taxon>
        <taxon>Dikarya</taxon>
        <taxon>Basidiomycota</taxon>
        <taxon>Pucciniomycotina</taxon>
        <taxon>Pucciniomycetes</taxon>
        <taxon>Pucciniales</taxon>
        <taxon>Sphaerophragmiaceae</taxon>
        <taxon>Austropuccinia</taxon>
    </lineage>
</organism>
<protein>
    <submittedName>
        <fullName evidence="2">Uncharacterized protein</fullName>
    </submittedName>
</protein>
<accession>A0A9Q3I889</accession>
<comment type="caution">
    <text evidence="2">The sequence shown here is derived from an EMBL/GenBank/DDBJ whole genome shotgun (WGS) entry which is preliminary data.</text>
</comment>
<gene>
    <name evidence="2" type="ORF">O181_070412</name>
</gene>
<evidence type="ECO:0000256" key="1">
    <source>
        <dbReference type="SAM" id="MobiDB-lite"/>
    </source>
</evidence>
<keyword evidence="3" id="KW-1185">Reference proteome</keyword>
<proteinExistence type="predicted"/>
<evidence type="ECO:0000313" key="2">
    <source>
        <dbReference type="EMBL" id="MBW0530697.1"/>
    </source>
</evidence>
<feature type="region of interest" description="Disordered" evidence="1">
    <location>
        <begin position="42"/>
        <end position="77"/>
    </location>
</feature>
<feature type="compositionally biased region" description="Polar residues" evidence="1">
    <location>
        <begin position="56"/>
        <end position="70"/>
    </location>
</feature>